<name>A0AAW7JSE0_9BACT</name>
<evidence type="ECO:0000313" key="7">
    <source>
        <dbReference type="Proteomes" id="UP001168478"/>
    </source>
</evidence>
<evidence type="ECO:0000313" key="4">
    <source>
        <dbReference type="EMBL" id="MDN0022231.1"/>
    </source>
</evidence>
<feature type="signal peptide" evidence="2">
    <location>
        <begin position="1"/>
        <end position="20"/>
    </location>
</feature>
<keyword evidence="1" id="KW-0472">Membrane</keyword>
<dbReference type="InterPro" id="IPR012910">
    <property type="entry name" value="Plug_dom"/>
</dbReference>
<dbReference type="NCBIfam" id="TIGR04057">
    <property type="entry name" value="SusC_RagA_signa"/>
    <property type="match status" value="1"/>
</dbReference>
<dbReference type="InterPro" id="IPR037066">
    <property type="entry name" value="Plug_dom_sf"/>
</dbReference>
<evidence type="ECO:0000313" key="5">
    <source>
        <dbReference type="EMBL" id="MDN0024830.1"/>
    </source>
</evidence>
<dbReference type="PROSITE" id="PS52016">
    <property type="entry name" value="TONB_DEPENDENT_REC_3"/>
    <property type="match status" value="1"/>
</dbReference>
<gene>
    <name evidence="4" type="ORF">QVN81_04215</name>
    <name evidence="5" type="ORF">QVN84_04750</name>
</gene>
<comment type="similarity">
    <text evidence="1">Belongs to the TonB-dependent receptor family.</text>
</comment>
<keyword evidence="1" id="KW-1134">Transmembrane beta strand</keyword>
<sequence>MKKVLIMLFMMLGVAANALAQEELVITGTVTDANGEPIIGANVSRKDDPGLGAITNYEGKYKITAKQYQTLVFTYIGFKKVEVLLKDTKTTIDVKMQEEVQNAVDEVVVTAMGTQKKLNVTGAITNVNMGDLKHYTSSNLSNTLAGNVPGVLAFQTSGQPGKNTSEFWIRGISTFGASSSALILVDGFERDNLDELNIEDIESFTVLKDASATAIYGSKGANGVVLITTKRGKAGKINVNGKFETSYNTRTITPEFVGTEEYIDLLNEARITRSLGAAYSEAEKELFLNGLDPDLYPNVDWKDLLLKDGAFSYRANVNLSGGGNTSRYYASIAYVEDQGMYKTDKTLRDKYDTNANYKRWNYRLNVDIDITPTTVLKLGVSGDLNKRNSPGLGDDRVWGQLFGYNNILSPVMYSNGYVPQINIGRDDNHVNPWVSATQTGYNEEWTNNLYSNASLEQNLDFVTKGLKFTARFGYDTYNFNKISHMRSPATYHANGRDDNGNIIWDQIRNESDMTQSSSNEGSRREFIELLLNYNRQFAKVHNVGANFRFTQDTNIQTQNLGNDIKNSVSRKNMALAGQVTYNYANRYFIDGNFGYNGTENFADGHRWGFFPAFSVAWNVAEEPWVRKVAPWMDMFKIRYSYGKVGNDAIMDGGTRVRFPYLYTLDYLTHTDSNGNIVKDNIYNFGTSTYTNIFNGIHYTQLAAQGVTWEVARKSDVGIDLVLFNNKFSMTVDYFYEKRTGQYSKRNFIPSMAGFESSPWANVGAVRVNGFDGNFSYNQKFGEVDLTVRGNITYSKNEVLIADEQFNTYPYQYSAGYRVNQQKGLIALGLFKDWEDIRNSPEQTFGDYMPGDIKYKDVNGDGKVDGGDVVAIGATSRPNLIYGLGFSVRWKDFDFNLHFQGAGKSNVQILGKNVFAFRENQWGNVFKGMLDDRWISADISGTTATENPNASYPRLTYGANNNNEQASTFWLRDMSYLRLKNLDFGYTLPKSIVNKIHFNTVRFYITGTNLLTWSDFDTWDPESLQQRGEEYPLTKSVTVGVQVNL</sequence>
<keyword evidence="6" id="KW-1185">Reference proteome</keyword>
<dbReference type="Proteomes" id="UP001168478">
    <property type="component" value="Unassembled WGS sequence"/>
</dbReference>
<dbReference type="InterPro" id="IPR023996">
    <property type="entry name" value="TonB-dep_OMP_SusC/RagA"/>
</dbReference>
<organism evidence="5 7">
    <name type="scientific">Leyella lascolaii</name>
    <dbReference type="NCBI Taxonomy" id="1776379"/>
    <lineage>
        <taxon>Bacteria</taxon>
        <taxon>Pseudomonadati</taxon>
        <taxon>Bacteroidota</taxon>
        <taxon>Bacteroidia</taxon>
        <taxon>Bacteroidales</taxon>
        <taxon>Prevotellaceae</taxon>
        <taxon>Leyella</taxon>
    </lineage>
</organism>
<keyword evidence="1" id="KW-0998">Cell outer membrane</keyword>
<accession>A0AAW7JSE0</accession>
<dbReference type="Gene3D" id="2.60.40.1120">
    <property type="entry name" value="Carboxypeptidase-like, regulatory domain"/>
    <property type="match status" value="1"/>
</dbReference>
<evidence type="ECO:0000256" key="1">
    <source>
        <dbReference type="PROSITE-ProRule" id="PRU01360"/>
    </source>
</evidence>
<dbReference type="EMBL" id="JAUEIE010000003">
    <property type="protein sequence ID" value="MDN0022231.1"/>
    <property type="molecule type" value="Genomic_DNA"/>
</dbReference>
<dbReference type="Pfam" id="PF13715">
    <property type="entry name" value="CarbopepD_reg_2"/>
    <property type="match status" value="1"/>
</dbReference>
<dbReference type="SUPFAM" id="SSF56935">
    <property type="entry name" value="Porins"/>
    <property type="match status" value="1"/>
</dbReference>
<keyword evidence="2" id="KW-0732">Signal</keyword>
<dbReference type="SUPFAM" id="SSF49464">
    <property type="entry name" value="Carboxypeptidase regulatory domain-like"/>
    <property type="match status" value="1"/>
</dbReference>
<dbReference type="PROSITE" id="PS00018">
    <property type="entry name" value="EF_HAND_1"/>
    <property type="match status" value="1"/>
</dbReference>
<evidence type="ECO:0000259" key="3">
    <source>
        <dbReference type="Pfam" id="PF07715"/>
    </source>
</evidence>
<dbReference type="InterPro" id="IPR008969">
    <property type="entry name" value="CarboxyPept-like_regulatory"/>
</dbReference>
<comment type="subcellular location">
    <subcellularLocation>
        <location evidence="1">Cell outer membrane</location>
        <topology evidence="1">Multi-pass membrane protein</topology>
    </subcellularLocation>
</comment>
<dbReference type="InterPro" id="IPR018247">
    <property type="entry name" value="EF_Hand_1_Ca_BS"/>
</dbReference>
<reference evidence="5" key="2">
    <citation type="submission" date="2023-08" db="EMBL/GenBank/DDBJ databases">
        <title>Identification and characterization of horizontal gene transfer across gut microbiota members of farm animals based on homology search.</title>
        <authorList>
            <person name="Schwarzerova J."/>
            <person name="Nykrynova M."/>
            <person name="Jureckova K."/>
            <person name="Cejkova D."/>
            <person name="Rychlik I."/>
        </authorList>
    </citation>
    <scope>NUCLEOTIDE SEQUENCE</scope>
    <source>
        <strain evidence="5">ET15</strain>
        <strain evidence="4">ET37</strain>
    </source>
</reference>
<dbReference type="Proteomes" id="UP001167831">
    <property type="component" value="Unassembled WGS sequence"/>
</dbReference>
<proteinExistence type="inferred from homology"/>
<comment type="caution">
    <text evidence="5">The sequence shown here is derived from an EMBL/GenBank/DDBJ whole genome shotgun (WGS) entry which is preliminary data.</text>
</comment>
<protein>
    <submittedName>
        <fullName evidence="5">TonB-dependent receptor</fullName>
    </submittedName>
</protein>
<keyword evidence="5" id="KW-0675">Receptor</keyword>
<dbReference type="NCBIfam" id="TIGR04056">
    <property type="entry name" value="OMP_RagA_SusC"/>
    <property type="match status" value="1"/>
</dbReference>
<feature type="domain" description="TonB-dependent receptor plug" evidence="3">
    <location>
        <begin position="117"/>
        <end position="224"/>
    </location>
</feature>
<dbReference type="Gene3D" id="2.170.130.10">
    <property type="entry name" value="TonB-dependent receptor, plug domain"/>
    <property type="match status" value="1"/>
</dbReference>
<dbReference type="InterPro" id="IPR023997">
    <property type="entry name" value="TonB-dep_OMP_SusC/RagA_CS"/>
</dbReference>
<dbReference type="GO" id="GO:0009279">
    <property type="term" value="C:cell outer membrane"/>
    <property type="evidence" value="ECO:0007669"/>
    <property type="project" value="UniProtKB-SubCell"/>
</dbReference>
<keyword evidence="1" id="KW-0812">Transmembrane</keyword>
<dbReference type="FunFam" id="2.170.130.10:FF:000003">
    <property type="entry name" value="SusC/RagA family TonB-linked outer membrane protein"/>
    <property type="match status" value="1"/>
</dbReference>
<dbReference type="InterPro" id="IPR039426">
    <property type="entry name" value="TonB-dep_rcpt-like"/>
</dbReference>
<dbReference type="RefSeq" id="WP_289824852.1">
    <property type="nucleotide sequence ID" value="NZ_JAUEIE010000003.1"/>
</dbReference>
<dbReference type="EMBL" id="JAUEIF010000003">
    <property type="protein sequence ID" value="MDN0024830.1"/>
    <property type="molecule type" value="Genomic_DNA"/>
</dbReference>
<keyword evidence="1" id="KW-0813">Transport</keyword>
<reference evidence="5" key="1">
    <citation type="submission" date="2023-06" db="EMBL/GenBank/DDBJ databases">
        <authorList>
            <person name="Zeman M."/>
            <person name="Kubasova T."/>
            <person name="Jahodarova E."/>
            <person name="Nykrynova M."/>
            <person name="Rychlik I."/>
        </authorList>
    </citation>
    <scope>NUCLEOTIDE SEQUENCE</scope>
    <source>
        <strain evidence="5">ET15</strain>
        <strain evidence="4">ET37</strain>
    </source>
</reference>
<dbReference type="AlphaFoldDB" id="A0AAW7JSE0"/>
<evidence type="ECO:0000313" key="6">
    <source>
        <dbReference type="Proteomes" id="UP001167831"/>
    </source>
</evidence>
<feature type="chain" id="PRO_5043835266" evidence="2">
    <location>
        <begin position="21"/>
        <end position="1044"/>
    </location>
</feature>
<evidence type="ECO:0000256" key="2">
    <source>
        <dbReference type="SAM" id="SignalP"/>
    </source>
</evidence>
<dbReference type="Pfam" id="PF07715">
    <property type="entry name" value="Plug"/>
    <property type="match status" value="1"/>
</dbReference>